<evidence type="ECO:0000313" key="3">
    <source>
        <dbReference type="Proteomes" id="UP000092445"/>
    </source>
</evidence>
<feature type="transmembrane region" description="Helical" evidence="1">
    <location>
        <begin position="70"/>
        <end position="94"/>
    </location>
</feature>
<dbReference type="EnsemblMetazoa" id="GPAI012871-RA">
    <property type="protein sequence ID" value="GPAI012871-PA"/>
    <property type="gene ID" value="GPAI012871"/>
</dbReference>
<evidence type="ECO:0000256" key="1">
    <source>
        <dbReference type="SAM" id="Phobius"/>
    </source>
</evidence>
<proteinExistence type="predicted"/>
<organism evidence="2 3">
    <name type="scientific">Glossina pallidipes</name>
    <name type="common">Tsetse fly</name>
    <dbReference type="NCBI Taxonomy" id="7398"/>
    <lineage>
        <taxon>Eukaryota</taxon>
        <taxon>Metazoa</taxon>
        <taxon>Ecdysozoa</taxon>
        <taxon>Arthropoda</taxon>
        <taxon>Hexapoda</taxon>
        <taxon>Insecta</taxon>
        <taxon>Pterygota</taxon>
        <taxon>Neoptera</taxon>
        <taxon>Endopterygota</taxon>
        <taxon>Diptera</taxon>
        <taxon>Brachycera</taxon>
        <taxon>Muscomorpha</taxon>
        <taxon>Hippoboscoidea</taxon>
        <taxon>Glossinidae</taxon>
        <taxon>Glossina</taxon>
    </lineage>
</organism>
<sequence>MYCKGVRCGKLKLIAKCRKLKLIAKVVFEMLSFKVKPREVSRATIRVKHLICIHMLDITFYISATRLDNFVFILVLALLLTFIIHVRLSIILIITDFRFENRSLHDVIISRFLSENINNK</sequence>
<dbReference type="Proteomes" id="UP000092445">
    <property type="component" value="Unassembled WGS sequence"/>
</dbReference>
<keyword evidence="1" id="KW-0812">Transmembrane</keyword>
<keyword evidence="1" id="KW-1133">Transmembrane helix</keyword>
<keyword evidence="1" id="KW-0472">Membrane</keyword>
<dbReference type="AlphaFoldDB" id="A0A1A9ZFC8"/>
<reference evidence="3" key="1">
    <citation type="submission" date="2014-03" db="EMBL/GenBank/DDBJ databases">
        <authorList>
            <person name="Aksoy S."/>
            <person name="Warren W."/>
            <person name="Wilson R.K."/>
        </authorList>
    </citation>
    <scope>NUCLEOTIDE SEQUENCE [LARGE SCALE GENOMIC DNA]</scope>
    <source>
        <strain evidence="3">IAEA</strain>
    </source>
</reference>
<accession>A0A1A9ZFC8</accession>
<dbReference type="VEuPathDB" id="VectorBase:GPAI012871"/>
<protein>
    <submittedName>
        <fullName evidence="2">Uncharacterized protein</fullName>
    </submittedName>
</protein>
<keyword evidence="3" id="KW-1185">Reference proteome</keyword>
<name>A0A1A9ZFC8_GLOPL</name>
<reference evidence="2" key="2">
    <citation type="submission" date="2020-05" db="UniProtKB">
        <authorList>
            <consortium name="EnsemblMetazoa"/>
        </authorList>
    </citation>
    <scope>IDENTIFICATION</scope>
    <source>
        <strain evidence="2">IAEA</strain>
    </source>
</reference>
<evidence type="ECO:0000313" key="2">
    <source>
        <dbReference type="EnsemblMetazoa" id="GPAI012871-PA"/>
    </source>
</evidence>